<dbReference type="Proteomes" id="UP000285478">
    <property type="component" value="Chromosome"/>
</dbReference>
<name>A0A410H6B2_9GAMM</name>
<evidence type="ECO:0000313" key="1">
    <source>
        <dbReference type="EMBL" id="QAB16458.1"/>
    </source>
</evidence>
<organism evidence="1 2">
    <name type="scientific">Hydrogenovibrio thermophilus</name>
    <dbReference type="NCBI Taxonomy" id="265883"/>
    <lineage>
        <taxon>Bacteria</taxon>
        <taxon>Pseudomonadati</taxon>
        <taxon>Pseudomonadota</taxon>
        <taxon>Gammaproteobacteria</taxon>
        <taxon>Thiotrichales</taxon>
        <taxon>Piscirickettsiaceae</taxon>
        <taxon>Hydrogenovibrio</taxon>
    </lineage>
</organism>
<dbReference type="AlphaFoldDB" id="A0A410H6B2"/>
<reference evidence="1 2" key="1">
    <citation type="journal article" date="2018" name="Environ. Microbiol.">
        <title>Genomes of ubiquitous marine and hypersaline Hydrogenovibrio, Thiomicrorhabdus and Thiomicrospira spp. encode a diversity of mechanisms to sustain chemolithoautotrophy in heterogeneous environments.</title>
        <authorList>
            <person name="Scott K.M."/>
            <person name="Williams J."/>
            <person name="Porter C.M.B."/>
            <person name="Russel S."/>
            <person name="Harmer T.L."/>
            <person name="Paul J.H."/>
            <person name="Antonen K.M."/>
            <person name="Bridges M.K."/>
            <person name="Camper G.J."/>
            <person name="Campla C.K."/>
            <person name="Casella L.G."/>
            <person name="Chase E."/>
            <person name="Conrad J.W."/>
            <person name="Cruz M.C."/>
            <person name="Dunlap D.S."/>
            <person name="Duran L."/>
            <person name="Fahsbender E.M."/>
            <person name="Goldsmith D.B."/>
            <person name="Keeley R.F."/>
            <person name="Kondoff M.R."/>
            <person name="Kussy B.I."/>
            <person name="Lane M.K."/>
            <person name="Lawler S."/>
            <person name="Leigh B.A."/>
            <person name="Lewis C."/>
            <person name="Lostal L.M."/>
            <person name="Marking D."/>
            <person name="Mancera P.A."/>
            <person name="McClenthan E.C."/>
            <person name="McIntyre E.A."/>
            <person name="Mine J.A."/>
            <person name="Modi S."/>
            <person name="Moore B.D."/>
            <person name="Morgan W.A."/>
            <person name="Nelson K.M."/>
            <person name="Nguyen K.N."/>
            <person name="Ogburn N."/>
            <person name="Parrino D.G."/>
            <person name="Pedapudi A.D."/>
            <person name="Pelham R.P."/>
            <person name="Preece A.M."/>
            <person name="Rampersad E.A."/>
            <person name="Richardson J.C."/>
            <person name="Rodgers C.M."/>
            <person name="Schaffer B.L."/>
            <person name="Sheridan N.E."/>
            <person name="Solone M.R."/>
            <person name="Staley Z.R."/>
            <person name="Tabuchi M."/>
            <person name="Waide R.J."/>
            <person name="Wanjugi P.W."/>
            <person name="Young S."/>
            <person name="Clum A."/>
            <person name="Daum C."/>
            <person name="Huntemann M."/>
            <person name="Ivanova N."/>
            <person name="Kyrpides N."/>
            <person name="Mikhailova N."/>
            <person name="Palaniappan K."/>
            <person name="Pillay M."/>
            <person name="Reddy T.B.K."/>
            <person name="Shapiro N."/>
            <person name="Stamatis D."/>
            <person name="Varghese N."/>
            <person name="Woyke T."/>
            <person name="Boden R."/>
            <person name="Freyermuth S.K."/>
            <person name="Kerfeld C.A."/>
        </authorList>
    </citation>
    <scope>NUCLEOTIDE SEQUENCE [LARGE SCALE GENOMIC DNA]</scope>
    <source>
        <strain evidence="1 2">JR-2</strain>
    </source>
</reference>
<keyword evidence="2" id="KW-1185">Reference proteome</keyword>
<accession>A0A410H6B2</accession>
<evidence type="ECO:0008006" key="3">
    <source>
        <dbReference type="Google" id="ProtNLM"/>
    </source>
</evidence>
<dbReference type="EMBL" id="CP035033">
    <property type="protein sequence ID" value="QAB16458.1"/>
    <property type="molecule type" value="Genomic_DNA"/>
</dbReference>
<proteinExistence type="predicted"/>
<protein>
    <recommendedName>
        <fullName evidence="3">Peptidase C39 domain-containing protein</fullName>
    </recommendedName>
</protein>
<gene>
    <name evidence="1" type="ORF">EPV75_06240</name>
</gene>
<dbReference type="KEGG" id="htr:EPV75_06240"/>
<evidence type="ECO:0000313" key="2">
    <source>
        <dbReference type="Proteomes" id="UP000285478"/>
    </source>
</evidence>
<sequence>MKWSPVVQEEATGCGIAASAALARISYAEAKRVAAQMGISAADKRLWSSTDWVVGLLGELGIGVQPDPVPFTAWHDLPDCALLAIKWHLENDRPFWHWVVFIRQADGQAYVLDSKATLKQHLRTDFGRMKPKWFLNVALEVI</sequence>